<feature type="coiled-coil region" evidence="1">
    <location>
        <begin position="442"/>
        <end position="469"/>
    </location>
</feature>
<name>A0ABQ5G391_9ASTR</name>
<dbReference type="GO" id="GO:0003964">
    <property type="term" value="F:RNA-directed DNA polymerase activity"/>
    <property type="evidence" value="ECO:0007669"/>
    <property type="project" value="UniProtKB-KW"/>
</dbReference>
<proteinExistence type="predicted"/>
<dbReference type="PANTHER" id="PTHR33223:SF11">
    <property type="entry name" value="ELEMENT PROTEIN, PUTATIVE-RELATED"/>
    <property type="match status" value="1"/>
</dbReference>
<keyword evidence="5" id="KW-1185">Reference proteome</keyword>
<keyword evidence="1" id="KW-0175">Coiled coil</keyword>
<keyword evidence="4" id="KW-0808">Transferase</keyword>
<dbReference type="Proteomes" id="UP001151760">
    <property type="component" value="Unassembled WGS sequence"/>
</dbReference>
<evidence type="ECO:0000313" key="5">
    <source>
        <dbReference type="Proteomes" id="UP001151760"/>
    </source>
</evidence>
<keyword evidence="4" id="KW-0548">Nucleotidyltransferase</keyword>
<comment type="caution">
    <text evidence="4">The sequence shown here is derived from an EMBL/GenBank/DDBJ whole genome shotgun (WGS) entry which is preliminary data.</text>
</comment>
<keyword evidence="4" id="KW-0695">RNA-directed DNA polymerase</keyword>
<organism evidence="4 5">
    <name type="scientific">Tanacetum coccineum</name>
    <dbReference type="NCBI Taxonomy" id="301880"/>
    <lineage>
        <taxon>Eukaryota</taxon>
        <taxon>Viridiplantae</taxon>
        <taxon>Streptophyta</taxon>
        <taxon>Embryophyta</taxon>
        <taxon>Tracheophyta</taxon>
        <taxon>Spermatophyta</taxon>
        <taxon>Magnoliopsida</taxon>
        <taxon>eudicotyledons</taxon>
        <taxon>Gunneridae</taxon>
        <taxon>Pentapetalae</taxon>
        <taxon>asterids</taxon>
        <taxon>campanulids</taxon>
        <taxon>Asterales</taxon>
        <taxon>Asteraceae</taxon>
        <taxon>Asteroideae</taxon>
        <taxon>Anthemideae</taxon>
        <taxon>Anthemidinae</taxon>
        <taxon>Tanacetum</taxon>
    </lineage>
</organism>
<feature type="region of interest" description="Disordered" evidence="2">
    <location>
        <begin position="1"/>
        <end position="26"/>
    </location>
</feature>
<evidence type="ECO:0000313" key="4">
    <source>
        <dbReference type="EMBL" id="GJT69899.1"/>
    </source>
</evidence>
<dbReference type="Pfam" id="PF03732">
    <property type="entry name" value="Retrotrans_gag"/>
    <property type="match status" value="1"/>
</dbReference>
<gene>
    <name evidence="4" type="ORF">Tco_1029185</name>
</gene>
<dbReference type="PANTHER" id="PTHR33223">
    <property type="entry name" value="CCHC-TYPE DOMAIN-CONTAINING PROTEIN"/>
    <property type="match status" value="1"/>
</dbReference>
<dbReference type="InterPro" id="IPR005162">
    <property type="entry name" value="Retrotrans_gag_dom"/>
</dbReference>
<feature type="compositionally biased region" description="Basic residues" evidence="2">
    <location>
        <begin position="12"/>
        <end position="21"/>
    </location>
</feature>
<reference evidence="4" key="2">
    <citation type="submission" date="2022-01" db="EMBL/GenBank/DDBJ databases">
        <authorList>
            <person name="Yamashiro T."/>
            <person name="Shiraishi A."/>
            <person name="Satake H."/>
            <person name="Nakayama K."/>
        </authorList>
    </citation>
    <scope>NUCLEOTIDE SEQUENCE</scope>
</reference>
<evidence type="ECO:0000259" key="3">
    <source>
        <dbReference type="Pfam" id="PF03732"/>
    </source>
</evidence>
<evidence type="ECO:0000256" key="1">
    <source>
        <dbReference type="SAM" id="Coils"/>
    </source>
</evidence>
<dbReference type="EMBL" id="BQNB010018030">
    <property type="protein sequence ID" value="GJT69899.1"/>
    <property type="molecule type" value="Genomic_DNA"/>
</dbReference>
<evidence type="ECO:0000256" key="2">
    <source>
        <dbReference type="SAM" id="MobiDB-lite"/>
    </source>
</evidence>
<sequence>MRLVPFPEYTIPRRRNRRRSRQQQEAIPIVDKYPIQMADDRPMAEQLQAPTGGFESAIVVPHINAQNFELKSSLINLVQNRIFRGGNDEEPHAHIRHFESITNNQRYPDVPNTTIKLLLFPFSLDGVAKTWLDKEPPNSILTWDDLVSKFINFFFPPSKTTNLRNEITNFRQIAQESFSEAWERFKELLRKCPHHGFSLMHQLDTFYNSLSYNDQDSLNSAAGGNFLYKSPTEGLQIIENKAKVRCSRNAVMRVSTNAPPSSSTSSSSNFEFQQMAAALEDKMTLTFRNEMNEMKNMMKALVPTPTPIKAVEERCTTCGSNHSYNVCPMTRGGYEYPVYHDNFQQFQQTASVGNFVQNGNSGYRPPNLANQIRPPGFNQQNNNRNVNANQGYHRTGNNGNQVNHGANSGLTQQAQAYQAPSTQVPVTYARFEAYTKANDVTLNNLQKNLNDFKREQQDFQNEQRNFQNMMLNMFQKQMGNNNASGSGTLPSNTIPNPRNEVKAITTRSGLAYDGPYP</sequence>
<feature type="domain" description="Retrotransposon gag" evidence="3">
    <location>
        <begin position="119"/>
        <end position="210"/>
    </location>
</feature>
<accession>A0ABQ5G391</accession>
<protein>
    <submittedName>
        <fullName evidence="4">Reverse transcriptase domain-containing protein</fullName>
    </submittedName>
</protein>
<reference evidence="4" key="1">
    <citation type="journal article" date="2022" name="Int. J. Mol. Sci.">
        <title>Draft Genome of Tanacetum Coccineum: Genomic Comparison of Closely Related Tanacetum-Family Plants.</title>
        <authorList>
            <person name="Yamashiro T."/>
            <person name="Shiraishi A."/>
            <person name="Nakayama K."/>
            <person name="Satake H."/>
        </authorList>
    </citation>
    <scope>NUCLEOTIDE SEQUENCE</scope>
</reference>